<dbReference type="InterPro" id="IPR055650">
    <property type="entry name" value="DUF7226"/>
</dbReference>
<feature type="domain" description="DUF7226" evidence="2">
    <location>
        <begin position="16"/>
        <end position="141"/>
    </location>
</feature>
<dbReference type="RefSeq" id="WP_413591580.1">
    <property type="nucleotide sequence ID" value="NZ_JBCHDB010000056.1"/>
</dbReference>
<dbReference type="AlphaFoldDB" id="A0A7J5JL51"/>
<evidence type="ECO:0000259" key="1">
    <source>
        <dbReference type="Pfam" id="PF03235"/>
    </source>
</evidence>
<dbReference type="EMBL" id="WCRW01000019">
    <property type="protein sequence ID" value="KAB4451781.1"/>
    <property type="molecule type" value="Genomic_DNA"/>
</dbReference>
<comment type="caution">
    <text evidence="3">The sequence shown here is derived from an EMBL/GenBank/DDBJ whole genome shotgun (WGS) entry which is preliminary data.</text>
</comment>
<gene>
    <name evidence="3" type="ORF">GAN75_21545</name>
</gene>
<evidence type="ECO:0000313" key="4">
    <source>
        <dbReference type="Proteomes" id="UP000436825"/>
    </source>
</evidence>
<evidence type="ECO:0000313" key="3">
    <source>
        <dbReference type="EMBL" id="KAB4451781.1"/>
    </source>
</evidence>
<accession>A0A7J5JL51</accession>
<proteinExistence type="predicted"/>
<dbReference type="Pfam" id="PF03235">
    <property type="entry name" value="GmrSD_N"/>
    <property type="match status" value="1"/>
</dbReference>
<name>A0A7J5JL51_BACT4</name>
<dbReference type="Proteomes" id="UP000436825">
    <property type="component" value="Unassembled WGS sequence"/>
</dbReference>
<dbReference type="PANTHER" id="PTHR39639">
    <property type="entry name" value="CHROMOSOME 16, WHOLE GENOME SHOTGUN SEQUENCE"/>
    <property type="match status" value="1"/>
</dbReference>
<dbReference type="Pfam" id="PF23871">
    <property type="entry name" value="DUF7226"/>
    <property type="match status" value="1"/>
</dbReference>
<sequence length="532" mass="61782">MKISITQVPQADELQKVILTVESVYNDYVTDLQIADYVGFTDRQGRYYRLAAEILGLLENHNNNASLTTSGKELIVLDEDNRTKKIRTILKENDLFKAILNEIESSNDGLSRGEILSFLLKIIDGSESTITRRYSTIMNWLTSSSLLKLDLRKVIDEEKEVEKEDEKETVYKINDQLDETDFWEEPNVNDSIYPANYSNEELDIKESHMQVVSLVRKKEQGKIVVPDFQRNQVWKPQQKSRFIESLILNIPVPPFYISQDIEGKMIIVDGLQRSSAILDFLSNKYKLVGLEALPTLNGKSYNELDSELKARIEDRELLLYVLKPSVPLSIVYDIFNRINSNGTPLTRQEIRNCIYIGNSTKVLAKLANYEIFKKAVDDGISPRRMKDREAILRFFAFSDMRFNEYKGDLDNFLGNTMKRMNRMTENEIVNLENRFIRVMKLTLDFFGNKNFRLANENNRGLINVALFEVVSVFFDQKTDRELIENKDYIINQYFNVLLKDTEFRDAIKTATNNEKNVKTRFSKIFTILSPQS</sequence>
<evidence type="ECO:0000259" key="2">
    <source>
        <dbReference type="Pfam" id="PF23871"/>
    </source>
</evidence>
<dbReference type="PANTHER" id="PTHR39639:SF1">
    <property type="entry name" value="DUF262 DOMAIN-CONTAINING PROTEIN"/>
    <property type="match status" value="1"/>
</dbReference>
<feature type="domain" description="GmrSD restriction endonucleases N-terminal" evidence="1">
    <location>
        <begin position="213"/>
        <end position="355"/>
    </location>
</feature>
<reference evidence="3 4" key="1">
    <citation type="journal article" date="2019" name="Nat. Med.">
        <title>A library of human gut bacterial isolates paired with longitudinal multiomics data enables mechanistic microbiome research.</title>
        <authorList>
            <person name="Poyet M."/>
            <person name="Groussin M."/>
            <person name="Gibbons S.M."/>
            <person name="Avila-Pacheco J."/>
            <person name="Jiang X."/>
            <person name="Kearney S.M."/>
            <person name="Perrotta A.R."/>
            <person name="Berdy B."/>
            <person name="Zhao S."/>
            <person name="Lieberman T.D."/>
            <person name="Swanson P.K."/>
            <person name="Smith M."/>
            <person name="Roesemann S."/>
            <person name="Alexander J.E."/>
            <person name="Rich S.A."/>
            <person name="Livny J."/>
            <person name="Vlamakis H."/>
            <person name="Clish C."/>
            <person name="Bullock K."/>
            <person name="Deik A."/>
            <person name="Scott J."/>
            <person name="Pierce K.A."/>
            <person name="Xavier R.J."/>
            <person name="Alm E.J."/>
        </authorList>
    </citation>
    <scope>NUCLEOTIDE SEQUENCE [LARGE SCALE GENOMIC DNA]</scope>
    <source>
        <strain evidence="3 4">BIOML-A160</strain>
    </source>
</reference>
<protein>
    <submittedName>
        <fullName evidence="3">DUF262 domain-containing protein</fullName>
    </submittedName>
</protein>
<organism evidence="3 4">
    <name type="scientific">Bacteroides thetaiotaomicron</name>
    <dbReference type="NCBI Taxonomy" id="818"/>
    <lineage>
        <taxon>Bacteria</taxon>
        <taxon>Pseudomonadati</taxon>
        <taxon>Bacteroidota</taxon>
        <taxon>Bacteroidia</taxon>
        <taxon>Bacteroidales</taxon>
        <taxon>Bacteroidaceae</taxon>
        <taxon>Bacteroides</taxon>
    </lineage>
</organism>
<dbReference type="InterPro" id="IPR004919">
    <property type="entry name" value="GmrSD_N"/>
</dbReference>